<dbReference type="InterPro" id="IPR038765">
    <property type="entry name" value="Papain-like_cys_pep_sf"/>
</dbReference>
<dbReference type="RefSeq" id="WP_188835391.1">
    <property type="nucleotide sequence ID" value="NZ_BMHI01000001.1"/>
</dbReference>
<dbReference type="Proteomes" id="UP000636793">
    <property type="component" value="Unassembled WGS sequence"/>
</dbReference>
<dbReference type="InterPro" id="IPR001447">
    <property type="entry name" value="Arylamine_N-AcTrfase"/>
</dbReference>
<proteinExistence type="inferred from homology"/>
<dbReference type="GO" id="GO:0016407">
    <property type="term" value="F:acetyltransferase activity"/>
    <property type="evidence" value="ECO:0007669"/>
    <property type="project" value="InterPro"/>
</dbReference>
<keyword evidence="3" id="KW-1185">Reference proteome</keyword>
<organism evidence="2 3">
    <name type="scientific">Flexivirga endophytica</name>
    <dbReference type="NCBI Taxonomy" id="1849103"/>
    <lineage>
        <taxon>Bacteria</taxon>
        <taxon>Bacillati</taxon>
        <taxon>Actinomycetota</taxon>
        <taxon>Actinomycetes</taxon>
        <taxon>Micrococcales</taxon>
        <taxon>Dermacoccaceae</taxon>
        <taxon>Flexivirga</taxon>
    </lineage>
</organism>
<protein>
    <submittedName>
        <fullName evidence="2">N-hydroxyarylamine O-acetyltransferase</fullName>
    </submittedName>
</protein>
<reference evidence="2" key="2">
    <citation type="submission" date="2020-09" db="EMBL/GenBank/DDBJ databases">
        <authorList>
            <person name="Sun Q."/>
            <person name="Zhou Y."/>
        </authorList>
    </citation>
    <scope>NUCLEOTIDE SEQUENCE</scope>
    <source>
        <strain evidence="2">CGMCC 1.15085</strain>
    </source>
</reference>
<name>A0A916WPW2_9MICO</name>
<evidence type="ECO:0000256" key="1">
    <source>
        <dbReference type="ARBA" id="ARBA00006547"/>
    </source>
</evidence>
<dbReference type="Gene3D" id="3.30.2140.10">
    <property type="entry name" value="Arylamine N-acetyltransferase"/>
    <property type="match status" value="1"/>
</dbReference>
<dbReference type="PANTHER" id="PTHR11786">
    <property type="entry name" value="N-HYDROXYARYLAMINE O-ACETYLTRANSFERASE"/>
    <property type="match status" value="1"/>
</dbReference>
<dbReference type="SUPFAM" id="SSF54001">
    <property type="entry name" value="Cysteine proteinases"/>
    <property type="match status" value="1"/>
</dbReference>
<gene>
    <name evidence="2" type="ORF">GCM10011492_05300</name>
</gene>
<sequence length="295" mass="31364">MSAAGSPYAEKYLGRVGHSGSVRPGRDLLDELLRLHVASIPFENVDSFAPADGRLGVSLEPATLADKMLGAVDGGPRRGGYCFEHAALLRMVLPSYGFEARTACGRVYVDPNHAPTAKTHNVTVVRLGDRELLADPGFGGMTPTASLDLDPTGQAQATPHGNYRVLPMAAAGVDLAAAPDLDVMVQAEVDGEDGKRWINLCGLDLGPVVPQDIVALNWYIATSPVSPFVRGFAAALAPGHERITVANNVTRTRRGSEVTKRELRTADDLDSGLRVVGVEVDPAAIARVRERLRTV</sequence>
<comment type="caution">
    <text evidence="2">The sequence shown here is derived from an EMBL/GenBank/DDBJ whole genome shotgun (WGS) entry which is preliminary data.</text>
</comment>
<dbReference type="AlphaFoldDB" id="A0A916WPW2"/>
<dbReference type="EMBL" id="BMHI01000001">
    <property type="protein sequence ID" value="GGB18392.1"/>
    <property type="molecule type" value="Genomic_DNA"/>
</dbReference>
<reference evidence="2" key="1">
    <citation type="journal article" date="2014" name="Int. J. Syst. Evol. Microbiol.">
        <title>Complete genome sequence of Corynebacterium casei LMG S-19264T (=DSM 44701T), isolated from a smear-ripened cheese.</title>
        <authorList>
            <consortium name="US DOE Joint Genome Institute (JGI-PGF)"/>
            <person name="Walter F."/>
            <person name="Albersmeier A."/>
            <person name="Kalinowski J."/>
            <person name="Ruckert C."/>
        </authorList>
    </citation>
    <scope>NUCLEOTIDE SEQUENCE</scope>
    <source>
        <strain evidence="2">CGMCC 1.15085</strain>
    </source>
</reference>
<comment type="similarity">
    <text evidence="1">Belongs to the arylamine N-acetyltransferase family.</text>
</comment>
<evidence type="ECO:0000313" key="3">
    <source>
        <dbReference type="Proteomes" id="UP000636793"/>
    </source>
</evidence>
<evidence type="ECO:0000313" key="2">
    <source>
        <dbReference type="EMBL" id="GGB18392.1"/>
    </source>
</evidence>
<dbReference type="Pfam" id="PF00797">
    <property type="entry name" value="Acetyltransf_2"/>
    <property type="match status" value="1"/>
</dbReference>
<accession>A0A916WPW2</accession>
<dbReference type="Gene3D" id="2.40.128.150">
    <property type="entry name" value="Cysteine proteinases"/>
    <property type="match status" value="1"/>
</dbReference>
<dbReference type="PANTHER" id="PTHR11786:SF0">
    <property type="entry name" value="ARYLAMINE N-ACETYLTRANSFERASE 4-RELATED"/>
    <property type="match status" value="1"/>
</dbReference>